<evidence type="ECO:0000313" key="1">
    <source>
        <dbReference type="EMBL" id="RBB35688.1"/>
    </source>
</evidence>
<dbReference type="RefSeq" id="WP_113046935.1">
    <property type="nucleotide sequence ID" value="NZ_QMFZ01000027.1"/>
</dbReference>
<gene>
    <name evidence="1" type="ORF">DPV79_27075</name>
</gene>
<sequence>MNGLNIGIDDNTSLFYEGSLSLYGHAIWPSPFMSLVSHIGELAAWRRDRTVVRLTDAPMLFREDSFDPVARVRRGRLYIRRQQVNPANWRVQRHPAYATSGLSISTNGDGYGVPDERGFFSMELTTFESWRVSEEFLKKRRNAVLVMGSGDRAMVHSVLDVERLATGEELITVRTRPSLSGLPELIVELIPEAYRKLVLEQYEKAASSAFRDDAESVIDRCREAATAALHAERDTVEEGKVAKVQDLAKLGDFFSSQTRDILGNTAKILARMHSRGKSAEQIKRDTMPPSEADAETSIALLGMIYRELRWTR</sequence>
<reference evidence="1 2" key="1">
    <citation type="submission" date="2018-06" db="EMBL/GenBank/DDBJ databases">
        <title>Draft genome sequence of Burkholderia reimsis strain BE51 isolated from a French agricultural soil.</title>
        <authorList>
            <person name="Esmaeel Q."/>
        </authorList>
    </citation>
    <scope>NUCLEOTIDE SEQUENCE [LARGE SCALE GENOMIC DNA]</scope>
    <source>
        <strain evidence="1 2">BE51</strain>
    </source>
</reference>
<organism evidence="1 2">
    <name type="scientific">Burkholderia reimsis</name>
    <dbReference type="NCBI Taxonomy" id="2234132"/>
    <lineage>
        <taxon>Bacteria</taxon>
        <taxon>Pseudomonadati</taxon>
        <taxon>Pseudomonadota</taxon>
        <taxon>Betaproteobacteria</taxon>
        <taxon>Burkholderiales</taxon>
        <taxon>Burkholderiaceae</taxon>
        <taxon>Burkholderia</taxon>
    </lineage>
</organism>
<proteinExistence type="predicted"/>
<dbReference type="EMBL" id="QMFZ01000027">
    <property type="protein sequence ID" value="RBB35688.1"/>
    <property type="molecule type" value="Genomic_DNA"/>
</dbReference>
<dbReference type="Proteomes" id="UP000252458">
    <property type="component" value="Unassembled WGS sequence"/>
</dbReference>
<protein>
    <submittedName>
        <fullName evidence="1">Uncharacterized protein</fullName>
    </submittedName>
</protein>
<evidence type="ECO:0000313" key="2">
    <source>
        <dbReference type="Proteomes" id="UP000252458"/>
    </source>
</evidence>
<comment type="caution">
    <text evidence="1">The sequence shown here is derived from an EMBL/GenBank/DDBJ whole genome shotgun (WGS) entry which is preliminary data.</text>
</comment>
<keyword evidence="2" id="KW-1185">Reference proteome</keyword>
<accession>A0A365QNT8</accession>
<name>A0A365QNT8_9BURK</name>
<dbReference type="AlphaFoldDB" id="A0A365QNT8"/>